<name>A0A225VJG9_9STRA</name>
<comment type="caution">
    <text evidence="1">The sequence shown here is derived from an EMBL/GenBank/DDBJ whole genome shotgun (WGS) entry which is preliminary data.</text>
</comment>
<dbReference type="Proteomes" id="UP000198211">
    <property type="component" value="Unassembled WGS sequence"/>
</dbReference>
<organism evidence="1 2">
    <name type="scientific">Phytophthora megakarya</name>
    <dbReference type="NCBI Taxonomy" id="4795"/>
    <lineage>
        <taxon>Eukaryota</taxon>
        <taxon>Sar</taxon>
        <taxon>Stramenopiles</taxon>
        <taxon>Oomycota</taxon>
        <taxon>Peronosporomycetes</taxon>
        <taxon>Peronosporales</taxon>
        <taxon>Peronosporaceae</taxon>
        <taxon>Phytophthora</taxon>
    </lineage>
</organism>
<protein>
    <submittedName>
        <fullName evidence="1">Uncharacterized protein</fullName>
    </submittedName>
</protein>
<gene>
    <name evidence="1" type="ORF">PHMEG_00022177</name>
</gene>
<proteinExistence type="predicted"/>
<evidence type="ECO:0000313" key="1">
    <source>
        <dbReference type="EMBL" id="OWZ05686.1"/>
    </source>
</evidence>
<evidence type="ECO:0000313" key="2">
    <source>
        <dbReference type="Proteomes" id="UP000198211"/>
    </source>
</evidence>
<dbReference type="OrthoDB" id="126349at2759"/>
<dbReference type="AlphaFoldDB" id="A0A225VJG9"/>
<keyword evidence="2" id="KW-1185">Reference proteome</keyword>
<accession>A0A225VJG9</accession>
<dbReference type="EMBL" id="NBNE01004304">
    <property type="protein sequence ID" value="OWZ05686.1"/>
    <property type="molecule type" value="Genomic_DNA"/>
</dbReference>
<sequence>MAPAASTTSSTCRYSDDSPCEWMQYQKDIIGSRLRMLTRTSKPRAPRYVKKALLQLYYYKKHGRLCKVAARINASVCIEKELLLDDIVRYTILQQYVLLSCYYGSCSSSNYHTQLNRFTFIH</sequence>
<reference evidence="2" key="1">
    <citation type="submission" date="2017-03" db="EMBL/GenBank/DDBJ databases">
        <title>Phytopthora megakarya and P. palmivora, two closely related causual agents of cacao black pod achieved similar genome size and gene model numbers by different mechanisms.</title>
        <authorList>
            <person name="Ali S."/>
            <person name="Shao J."/>
            <person name="Larry D.J."/>
            <person name="Kronmiller B."/>
            <person name="Shen D."/>
            <person name="Strem M.D."/>
            <person name="Melnick R.L."/>
            <person name="Guiltinan M.J."/>
            <person name="Tyler B.M."/>
            <person name="Meinhardt L.W."/>
            <person name="Bailey B.A."/>
        </authorList>
    </citation>
    <scope>NUCLEOTIDE SEQUENCE [LARGE SCALE GENOMIC DNA]</scope>
    <source>
        <strain evidence="2">zdho120</strain>
    </source>
</reference>